<dbReference type="FunFam" id="3.40.50.300:FF:000093">
    <property type="entry name" value="Fidgetin-like 1"/>
    <property type="match status" value="1"/>
</dbReference>
<keyword evidence="2" id="KW-0547">Nucleotide-binding</keyword>
<dbReference type="GO" id="GO:0016887">
    <property type="term" value="F:ATP hydrolysis activity"/>
    <property type="evidence" value="ECO:0007669"/>
    <property type="project" value="InterPro"/>
</dbReference>
<comment type="similarity">
    <text evidence="1">Belongs to the AAA ATPase family.</text>
</comment>
<keyword evidence="8" id="KW-1185">Reference proteome</keyword>
<dbReference type="STRING" id="578462.A0A0L0SGY4"/>
<feature type="region of interest" description="Disordered" evidence="5">
    <location>
        <begin position="109"/>
        <end position="136"/>
    </location>
</feature>
<keyword evidence="3" id="KW-0067">ATP-binding</keyword>
<protein>
    <recommendedName>
        <fullName evidence="6">AAA+ ATPase domain-containing protein</fullName>
    </recommendedName>
</protein>
<proteinExistence type="inferred from homology"/>
<dbReference type="PANTHER" id="PTHR23074:SF17">
    <property type="entry name" value="FIDGETIN-LIKE PROTEIN 1"/>
    <property type="match status" value="1"/>
</dbReference>
<dbReference type="Gene3D" id="3.40.50.300">
    <property type="entry name" value="P-loop containing nucleotide triphosphate hydrolases"/>
    <property type="match status" value="1"/>
</dbReference>
<evidence type="ECO:0000256" key="5">
    <source>
        <dbReference type="SAM" id="MobiDB-lite"/>
    </source>
</evidence>
<sequence length="702" mass="73833">MEPTPPPPPSHAIATVPHDIASGAVAHASPANAGAQPAAPANASAPITNLLNVTNVRALADLLLAGPDPAPMPAAAAGTTGMAAFVTSLTWAPPVPAVPGPAAAPILPAPRPISASASTMTDAPPTRLDRGTDPLPPLTTRTATTQTDPLPPCPGTCQPTVDARLHTQQLTKTFNEQRLALRNQIADLEARLADAERRYADEIKARMLAVPDSDDENGIAPVTQNGVRKRAGKNGVAKVGSGFMSAKQLNHENLVSGNGGKVLDEGRSAASGSGDPCIKPATYHFVPTQRGRGPGLTAPTGSRSAGPEKRGSFGLDGGGNGRSDKDKNGKGDGGVSASAAALAEKIKNVDARIIEMIENEILDNRSAIAWDDIAGLEAAKQAIREIVIWPMQRPDLFAASSLRRPSKGVLLFGPPGTGKTMIARCIASQVDATFFSISASSLTSKWVGEGEKMVRGLFAVARAKQPSVVFIDEIDSLLTSRSEGEQESSRRIKTEFLVQFDGAATDADDRILVVGATNRPQELDEAARRRFKKRLYIPLPCASGRRHLLSHLLRRQAHAVASTDLESIVRATEGYSGSDLTALCEEAAMMSVREIPPTQFASVHADGLRPITAEDLRAAQDQVRPSVARADVEFHERWNDEFGSKVAAAAVAAVVPRKRSSEEEGEGEGGDGVAAKRRIVVELDGDEDGSGNETMDVDKDKG</sequence>
<evidence type="ECO:0000259" key="6">
    <source>
        <dbReference type="SMART" id="SM00382"/>
    </source>
</evidence>
<accession>A0A0L0SGY4</accession>
<evidence type="ECO:0000313" key="8">
    <source>
        <dbReference type="Proteomes" id="UP000054350"/>
    </source>
</evidence>
<dbReference type="GO" id="GO:0005524">
    <property type="term" value="F:ATP binding"/>
    <property type="evidence" value="ECO:0007669"/>
    <property type="project" value="UniProtKB-KW"/>
</dbReference>
<feature type="domain" description="AAA+ ATPase" evidence="6">
    <location>
        <begin position="405"/>
        <end position="541"/>
    </location>
</feature>
<dbReference type="SUPFAM" id="SSF52540">
    <property type="entry name" value="P-loop containing nucleoside triphosphate hydrolases"/>
    <property type="match status" value="1"/>
</dbReference>
<dbReference type="InterPro" id="IPR041569">
    <property type="entry name" value="AAA_lid_3"/>
</dbReference>
<keyword evidence="4" id="KW-0175">Coiled coil</keyword>
<dbReference type="EMBL" id="GG745338">
    <property type="protein sequence ID" value="KNE61712.1"/>
    <property type="molecule type" value="Genomic_DNA"/>
</dbReference>
<dbReference type="InterPro" id="IPR003593">
    <property type="entry name" value="AAA+_ATPase"/>
</dbReference>
<evidence type="ECO:0000256" key="3">
    <source>
        <dbReference type="ARBA" id="ARBA00022840"/>
    </source>
</evidence>
<dbReference type="OrthoDB" id="10251136at2759"/>
<dbReference type="InterPro" id="IPR027417">
    <property type="entry name" value="P-loop_NTPase"/>
</dbReference>
<feature type="coiled-coil region" evidence="4">
    <location>
        <begin position="171"/>
        <end position="205"/>
    </location>
</feature>
<dbReference type="FunFam" id="1.10.8.60:FF:000022">
    <property type="entry name" value="Fidgetin like 1"/>
    <property type="match status" value="1"/>
</dbReference>
<dbReference type="InterPro" id="IPR003959">
    <property type="entry name" value="ATPase_AAA_core"/>
</dbReference>
<dbReference type="Proteomes" id="UP000054350">
    <property type="component" value="Unassembled WGS sequence"/>
</dbReference>
<evidence type="ECO:0000256" key="2">
    <source>
        <dbReference type="ARBA" id="ARBA00022741"/>
    </source>
</evidence>
<reference evidence="7 8" key="2">
    <citation type="submission" date="2009-11" db="EMBL/GenBank/DDBJ databases">
        <title>The Genome Sequence of Allomyces macrogynus strain ATCC 38327.</title>
        <authorList>
            <consortium name="The Broad Institute Genome Sequencing Platform"/>
            <person name="Russ C."/>
            <person name="Cuomo C."/>
            <person name="Shea T."/>
            <person name="Young S.K."/>
            <person name="Zeng Q."/>
            <person name="Koehrsen M."/>
            <person name="Haas B."/>
            <person name="Borodovsky M."/>
            <person name="Guigo R."/>
            <person name="Alvarado L."/>
            <person name="Berlin A."/>
            <person name="Borenstein D."/>
            <person name="Chen Z."/>
            <person name="Engels R."/>
            <person name="Freedman E."/>
            <person name="Gellesch M."/>
            <person name="Goldberg J."/>
            <person name="Griggs A."/>
            <person name="Gujja S."/>
            <person name="Heiman D."/>
            <person name="Hepburn T."/>
            <person name="Howarth C."/>
            <person name="Jen D."/>
            <person name="Larson L."/>
            <person name="Lewis B."/>
            <person name="Mehta T."/>
            <person name="Park D."/>
            <person name="Pearson M."/>
            <person name="Roberts A."/>
            <person name="Saif S."/>
            <person name="Shenoy N."/>
            <person name="Sisk P."/>
            <person name="Stolte C."/>
            <person name="Sykes S."/>
            <person name="Walk T."/>
            <person name="White J."/>
            <person name="Yandava C."/>
            <person name="Burger G."/>
            <person name="Gray M.W."/>
            <person name="Holland P.W.H."/>
            <person name="King N."/>
            <person name="Lang F.B.F."/>
            <person name="Roger A.J."/>
            <person name="Ruiz-Trillo I."/>
            <person name="Lander E."/>
            <person name="Nusbaum C."/>
        </authorList>
    </citation>
    <scope>NUCLEOTIDE SEQUENCE [LARGE SCALE GENOMIC DNA]</scope>
    <source>
        <strain evidence="7 8">ATCC 38327</strain>
    </source>
</reference>
<dbReference type="VEuPathDB" id="FungiDB:AMAG_06514"/>
<dbReference type="InterPro" id="IPR003960">
    <property type="entry name" value="ATPase_AAA_CS"/>
</dbReference>
<feature type="region of interest" description="Disordered" evidence="5">
    <location>
        <begin position="257"/>
        <end position="335"/>
    </location>
</feature>
<dbReference type="SMART" id="SM00382">
    <property type="entry name" value="AAA"/>
    <property type="match status" value="1"/>
</dbReference>
<reference evidence="7 8" key="1">
    <citation type="submission" date="2009-11" db="EMBL/GenBank/DDBJ databases">
        <title>Annotation of Allomyces macrogynus ATCC 38327.</title>
        <authorList>
            <consortium name="The Broad Institute Genome Sequencing Platform"/>
            <person name="Russ C."/>
            <person name="Cuomo C."/>
            <person name="Burger G."/>
            <person name="Gray M.W."/>
            <person name="Holland P.W.H."/>
            <person name="King N."/>
            <person name="Lang F.B.F."/>
            <person name="Roger A.J."/>
            <person name="Ruiz-Trillo I."/>
            <person name="Young S.K."/>
            <person name="Zeng Q."/>
            <person name="Gargeya S."/>
            <person name="Fitzgerald M."/>
            <person name="Haas B."/>
            <person name="Abouelleil A."/>
            <person name="Alvarado L."/>
            <person name="Arachchi H.M."/>
            <person name="Berlin A."/>
            <person name="Chapman S.B."/>
            <person name="Gearin G."/>
            <person name="Goldberg J."/>
            <person name="Griggs A."/>
            <person name="Gujja S."/>
            <person name="Hansen M."/>
            <person name="Heiman D."/>
            <person name="Howarth C."/>
            <person name="Larimer J."/>
            <person name="Lui A."/>
            <person name="MacDonald P.J.P."/>
            <person name="McCowen C."/>
            <person name="Montmayeur A."/>
            <person name="Murphy C."/>
            <person name="Neiman D."/>
            <person name="Pearson M."/>
            <person name="Priest M."/>
            <person name="Roberts A."/>
            <person name="Saif S."/>
            <person name="Shea T."/>
            <person name="Sisk P."/>
            <person name="Stolte C."/>
            <person name="Sykes S."/>
            <person name="Wortman J."/>
            <person name="Nusbaum C."/>
            <person name="Birren B."/>
        </authorList>
    </citation>
    <scope>NUCLEOTIDE SEQUENCE [LARGE SCALE GENOMIC DNA]</scope>
    <source>
        <strain evidence="7 8">ATCC 38327</strain>
    </source>
</reference>
<evidence type="ECO:0000256" key="4">
    <source>
        <dbReference type="SAM" id="Coils"/>
    </source>
</evidence>
<gene>
    <name evidence="7" type="ORF">AMAG_06514</name>
</gene>
<dbReference type="InterPro" id="IPR050304">
    <property type="entry name" value="MT-severing_AAA_ATPase"/>
</dbReference>
<organism evidence="7 8">
    <name type="scientific">Allomyces macrogynus (strain ATCC 38327)</name>
    <name type="common">Allomyces javanicus var. macrogynus</name>
    <dbReference type="NCBI Taxonomy" id="578462"/>
    <lineage>
        <taxon>Eukaryota</taxon>
        <taxon>Fungi</taxon>
        <taxon>Fungi incertae sedis</taxon>
        <taxon>Blastocladiomycota</taxon>
        <taxon>Blastocladiomycetes</taxon>
        <taxon>Blastocladiales</taxon>
        <taxon>Blastocladiaceae</taxon>
        <taxon>Allomyces</taxon>
    </lineage>
</organism>
<feature type="region of interest" description="Disordered" evidence="5">
    <location>
        <begin position="655"/>
        <end position="702"/>
    </location>
</feature>
<dbReference type="PROSITE" id="PS00674">
    <property type="entry name" value="AAA"/>
    <property type="match status" value="1"/>
</dbReference>
<dbReference type="eggNOG" id="KOG0740">
    <property type="taxonomic scope" value="Eukaryota"/>
</dbReference>
<dbReference type="PANTHER" id="PTHR23074">
    <property type="entry name" value="AAA DOMAIN-CONTAINING"/>
    <property type="match status" value="1"/>
</dbReference>
<name>A0A0L0SGY4_ALLM3</name>
<evidence type="ECO:0000256" key="1">
    <source>
        <dbReference type="ARBA" id="ARBA00006914"/>
    </source>
</evidence>
<dbReference type="Pfam" id="PF17862">
    <property type="entry name" value="AAA_lid_3"/>
    <property type="match status" value="1"/>
</dbReference>
<dbReference type="Pfam" id="PF00004">
    <property type="entry name" value="AAA"/>
    <property type="match status" value="1"/>
</dbReference>
<evidence type="ECO:0000313" key="7">
    <source>
        <dbReference type="EMBL" id="KNE61712.1"/>
    </source>
</evidence>
<dbReference type="AlphaFoldDB" id="A0A0L0SGY4"/>
<dbReference type="Gene3D" id="1.10.8.60">
    <property type="match status" value="1"/>
</dbReference>